<evidence type="ECO:0008006" key="3">
    <source>
        <dbReference type="Google" id="ProtNLM"/>
    </source>
</evidence>
<dbReference type="Proteomes" id="UP000242224">
    <property type="component" value="Unassembled WGS sequence"/>
</dbReference>
<reference evidence="1 2" key="1">
    <citation type="submission" date="2016-11" db="EMBL/GenBank/DDBJ databases">
        <title>A multilocus sequence analysis scheme for characterization of bacteria in the genus Thioclava.</title>
        <authorList>
            <person name="Liu Y."/>
            <person name="Shao Z."/>
        </authorList>
    </citation>
    <scope>NUCLEOTIDE SEQUENCE [LARGE SCALE GENOMIC DNA]</scope>
    <source>
        <strain evidence="1 2">11.10-0-13</strain>
    </source>
</reference>
<comment type="caution">
    <text evidence="1">The sequence shown here is derived from an EMBL/GenBank/DDBJ whole genome shotgun (WGS) entry which is preliminary data.</text>
</comment>
<sequence>MAMSDKRVYRETDDQSEEALLEAFFAEARVQAPEPRADFLARVMADAERVQAGFAAPTIASGDEGAGVLGGIWEALRGAFGGWAPMGGLVTAALAGVWIGFVGAEDMASFASLYGSTTESLGTVNLMPEAEVFAFADEGGF</sequence>
<organism evidence="1 2">
    <name type="scientific">Thioclava marina</name>
    <dbReference type="NCBI Taxonomy" id="1915077"/>
    <lineage>
        <taxon>Bacteria</taxon>
        <taxon>Pseudomonadati</taxon>
        <taxon>Pseudomonadota</taxon>
        <taxon>Alphaproteobacteria</taxon>
        <taxon>Rhodobacterales</taxon>
        <taxon>Paracoccaceae</taxon>
        <taxon>Thioclava</taxon>
    </lineage>
</organism>
<evidence type="ECO:0000313" key="2">
    <source>
        <dbReference type="Proteomes" id="UP000242224"/>
    </source>
</evidence>
<gene>
    <name evidence="1" type="ORF">BMG00_06200</name>
</gene>
<keyword evidence="2" id="KW-1185">Reference proteome</keyword>
<name>A0ABX3MPA9_9RHOB</name>
<accession>A0ABX3MPA9</accession>
<protein>
    <recommendedName>
        <fullName evidence="3">Dihydroorotate dehydrogenase</fullName>
    </recommendedName>
</protein>
<dbReference type="EMBL" id="MPZS01000001">
    <property type="protein sequence ID" value="OOY13371.1"/>
    <property type="molecule type" value="Genomic_DNA"/>
</dbReference>
<evidence type="ECO:0000313" key="1">
    <source>
        <dbReference type="EMBL" id="OOY13371.1"/>
    </source>
</evidence>
<proteinExistence type="predicted"/>